<dbReference type="InterPro" id="IPR036005">
    <property type="entry name" value="Creatinase/aminopeptidase-like"/>
</dbReference>
<feature type="domain" description="Peptidase M24" evidence="1">
    <location>
        <begin position="156"/>
        <end position="348"/>
    </location>
</feature>
<dbReference type="Pfam" id="PF01321">
    <property type="entry name" value="Creatinase_N"/>
    <property type="match status" value="1"/>
</dbReference>
<reference evidence="3 4" key="1">
    <citation type="journal article" date="2016" name="Front. Microbiol.">
        <title>Comparative Genomics Analysis of Streptomyces Species Reveals Their Adaptation to the Marine Environment and Their Diversity at the Genomic Level.</title>
        <authorList>
            <person name="Tian X."/>
            <person name="Zhang Z."/>
            <person name="Yang T."/>
            <person name="Chen M."/>
            <person name="Li J."/>
            <person name="Chen F."/>
            <person name="Yang J."/>
            <person name="Li W."/>
            <person name="Zhang B."/>
            <person name="Zhang Z."/>
            <person name="Wu J."/>
            <person name="Zhang C."/>
            <person name="Long L."/>
            <person name="Xiao J."/>
        </authorList>
    </citation>
    <scope>NUCLEOTIDE SEQUENCE [LARGE SCALE GENOMIC DNA]</scope>
    <source>
        <strain evidence="3 4">SCSIO 10429</strain>
    </source>
</reference>
<dbReference type="Proteomes" id="UP000176005">
    <property type="component" value="Unassembled WGS sequence"/>
</dbReference>
<dbReference type="AlphaFoldDB" id="A0A1E7L3N4"/>
<keyword evidence="4" id="KW-1185">Reference proteome</keyword>
<organism evidence="3 4">
    <name type="scientific">Streptomyces nanshensis</name>
    <dbReference type="NCBI Taxonomy" id="518642"/>
    <lineage>
        <taxon>Bacteria</taxon>
        <taxon>Bacillati</taxon>
        <taxon>Actinomycetota</taxon>
        <taxon>Actinomycetes</taxon>
        <taxon>Kitasatosporales</taxon>
        <taxon>Streptomycetaceae</taxon>
        <taxon>Streptomyces</taxon>
    </lineage>
</organism>
<dbReference type="CDD" id="cd01066">
    <property type="entry name" value="APP_MetAP"/>
    <property type="match status" value="1"/>
</dbReference>
<dbReference type="Gene3D" id="3.40.350.10">
    <property type="entry name" value="Creatinase/prolidase N-terminal domain"/>
    <property type="match status" value="1"/>
</dbReference>
<dbReference type="PANTHER" id="PTHR46112:SF2">
    <property type="entry name" value="XAA-PRO AMINOPEPTIDASE P-RELATED"/>
    <property type="match status" value="1"/>
</dbReference>
<evidence type="ECO:0000259" key="2">
    <source>
        <dbReference type="Pfam" id="PF01321"/>
    </source>
</evidence>
<dbReference type="InterPro" id="IPR000587">
    <property type="entry name" value="Creatinase_N"/>
</dbReference>
<protein>
    <recommendedName>
        <fullName evidence="5">Peptidase M24</fullName>
    </recommendedName>
</protein>
<gene>
    <name evidence="3" type="ORF">AN218_16090</name>
</gene>
<accession>A0A1E7L3N4</accession>
<dbReference type="InterPro" id="IPR000994">
    <property type="entry name" value="Pept_M24"/>
</dbReference>
<dbReference type="PANTHER" id="PTHR46112">
    <property type="entry name" value="AMINOPEPTIDASE"/>
    <property type="match status" value="1"/>
</dbReference>
<dbReference type="Gene3D" id="3.90.230.10">
    <property type="entry name" value="Creatinase/methionine aminopeptidase superfamily"/>
    <property type="match status" value="1"/>
</dbReference>
<dbReference type="SUPFAM" id="SSF53092">
    <property type="entry name" value="Creatinase/prolidase N-terminal domain"/>
    <property type="match status" value="1"/>
</dbReference>
<evidence type="ECO:0000259" key="1">
    <source>
        <dbReference type="Pfam" id="PF00557"/>
    </source>
</evidence>
<dbReference type="Pfam" id="PF00557">
    <property type="entry name" value="Peptidase_M24"/>
    <property type="match status" value="1"/>
</dbReference>
<dbReference type="InterPro" id="IPR029149">
    <property type="entry name" value="Creatin/AminoP/Spt16_N"/>
</dbReference>
<feature type="domain" description="Creatinase N-terminal" evidence="2">
    <location>
        <begin position="12"/>
        <end position="148"/>
    </location>
</feature>
<sequence>MPPVPAAEYAERTAALRRAMRRRGLTALALTSPENIHYLLGLDHLGHFAFTLLVLPRSGAPVLVARSMERHTLREQVPHARHAPYGDGRDPARVVARELRRACPDGGTVGVEEQSMAFPPAVLARIRSLRPELEWADCSALPARLRRVKSPAETALVRRAAAISGVAMRAALAAADVGVSERTVAAQAQRAMTEAGGAQPGFVPLIRSTRRLGQEHVTWGDHRIVTGEGLFVELSGCVRRYHAPMSRTLYCAEPPPGAREAAEGAYAGLAAAREALVPGARTGEVFAAWAGAVAEVTGRRPRRHHCGYLTGAGFPPSWVGGGPVLGIRAGGGTRVRPGMVFHLMSWVELPTGYVVSDTALVGANGCELLTRAPDASPCPPVSGEAAYELP</sequence>
<name>A0A1E7L3N4_9ACTN</name>
<dbReference type="InterPro" id="IPR050659">
    <property type="entry name" value="Peptidase_M24B"/>
</dbReference>
<dbReference type="EMBL" id="LJGW01000271">
    <property type="protein sequence ID" value="OEV10797.1"/>
    <property type="molecule type" value="Genomic_DNA"/>
</dbReference>
<evidence type="ECO:0000313" key="3">
    <source>
        <dbReference type="EMBL" id="OEV10797.1"/>
    </source>
</evidence>
<dbReference type="PATRIC" id="fig|518642.10.peg.3375"/>
<proteinExistence type="predicted"/>
<evidence type="ECO:0000313" key="4">
    <source>
        <dbReference type="Proteomes" id="UP000176005"/>
    </source>
</evidence>
<comment type="caution">
    <text evidence="3">The sequence shown here is derived from an EMBL/GenBank/DDBJ whole genome shotgun (WGS) entry which is preliminary data.</text>
</comment>
<evidence type="ECO:0008006" key="5">
    <source>
        <dbReference type="Google" id="ProtNLM"/>
    </source>
</evidence>
<dbReference type="SUPFAM" id="SSF55920">
    <property type="entry name" value="Creatinase/aminopeptidase"/>
    <property type="match status" value="1"/>
</dbReference>